<proteinExistence type="predicted"/>
<comment type="caution">
    <text evidence="1">The sequence shown here is derived from an EMBL/GenBank/DDBJ whole genome shotgun (WGS) entry which is preliminary data.</text>
</comment>
<dbReference type="InterPro" id="IPR003458">
    <property type="entry name" value="Phage_T4_Gp38_tail_assem"/>
</dbReference>
<dbReference type="EMBL" id="AAIAJV010000003">
    <property type="protein sequence ID" value="ECC1605029.1"/>
    <property type="molecule type" value="Genomic_DNA"/>
</dbReference>
<dbReference type="InterPro" id="IPR051220">
    <property type="entry name" value="TFA_Chaperone"/>
</dbReference>
<reference evidence="1" key="1">
    <citation type="submission" date="2019-07" db="EMBL/GenBank/DDBJ databases">
        <authorList>
            <person name="Ashton P.M."/>
            <person name="Dallman T."/>
            <person name="Nair S."/>
            <person name="De Pinna E."/>
            <person name="Peters T."/>
            <person name="Grant K."/>
        </authorList>
    </citation>
    <scope>NUCLEOTIDE SEQUENCE</scope>
    <source>
        <strain evidence="1">646013</strain>
    </source>
</reference>
<dbReference type="Pfam" id="PF02413">
    <property type="entry name" value="Caudo_TAP"/>
    <property type="match status" value="1"/>
</dbReference>
<dbReference type="AlphaFoldDB" id="A0A5Y1WAN5"/>
<organism evidence="1">
    <name type="scientific">Salmonella enterica subsp. salamae</name>
    <dbReference type="NCBI Taxonomy" id="59202"/>
    <lineage>
        <taxon>Bacteria</taxon>
        <taxon>Pseudomonadati</taxon>
        <taxon>Pseudomonadota</taxon>
        <taxon>Gammaproteobacteria</taxon>
        <taxon>Enterobacterales</taxon>
        <taxon>Enterobacteriaceae</taxon>
        <taxon>Salmonella</taxon>
    </lineage>
</organism>
<dbReference type="PANTHER" id="PTHR34413">
    <property type="entry name" value="PROPHAGE TAIL FIBER ASSEMBLY PROTEIN HOMOLOG TFAE-RELATED-RELATED"/>
    <property type="match status" value="1"/>
</dbReference>
<sequence length="146" mass="16453">MALIMKFLWSPANLSFFPETLMQEYIDAGWDLSDAIVISDNVRAEFGGVWPQGKILSSVNGMPAWADIPPPTKEELMQSAEYERQRRIDAANDFINSKQWPGKVAIGRLKGDELVQYNFWLDYLDEVTAVDTSTAPDISWPPVPTT</sequence>
<dbReference type="PANTHER" id="PTHR34413:SF1">
    <property type="entry name" value="CYTOPLASMIC PROTEIN"/>
    <property type="match status" value="1"/>
</dbReference>
<evidence type="ECO:0000313" key="1">
    <source>
        <dbReference type="EMBL" id="ECC1605029.1"/>
    </source>
</evidence>
<protein>
    <submittedName>
        <fullName evidence="1">Tail fiber assembly protein</fullName>
    </submittedName>
</protein>
<name>A0A5Y1WAN5_SALER</name>
<gene>
    <name evidence="1" type="ORF">FNI14_03335</name>
</gene>
<accession>A0A5Y1WAN5</accession>